<dbReference type="Gene3D" id="1.10.287.130">
    <property type="match status" value="1"/>
</dbReference>
<dbReference type="Pfam" id="PF13188">
    <property type="entry name" value="PAS_8"/>
    <property type="match status" value="1"/>
</dbReference>
<dbReference type="InterPro" id="IPR039420">
    <property type="entry name" value="WalR-like"/>
</dbReference>
<feature type="domain" description="Response regulatory" evidence="9">
    <location>
        <begin position="9"/>
        <end position="127"/>
    </location>
</feature>
<dbReference type="Gene3D" id="3.30.450.20">
    <property type="entry name" value="PAS domain"/>
    <property type="match status" value="1"/>
</dbReference>
<dbReference type="InterPro" id="IPR036097">
    <property type="entry name" value="HisK_dim/P_sf"/>
</dbReference>
<dbReference type="SMART" id="SM00091">
    <property type="entry name" value="PAS"/>
    <property type="match status" value="1"/>
</dbReference>
<dbReference type="CDD" id="cd00130">
    <property type="entry name" value="PAS"/>
    <property type="match status" value="1"/>
</dbReference>
<dbReference type="Gene3D" id="3.40.50.2300">
    <property type="match status" value="1"/>
</dbReference>
<dbReference type="SUPFAM" id="SSF47384">
    <property type="entry name" value="Homodimeric domain of signal transducing histidine kinase"/>
    <property type="match status" value="1"/>
</dbReference>
<evidence type="ECO:0000256" key="6">
    <source>
        <dbReference type="ARBA" id="ARBA00023125"/>
    </source>
</evidence>
<dbReference type="Proteomes" id="UP000761423">
    <property type="component" value="Unassembled WGS sequence"/>
</dbReference>
<protein>
    <recommendedName>
        <fullName evidence="2">histidine kinase</fullName>
        <ecNumber evidence="2">2.7.13.3</ecNumber>
    </recommendedName>
</protein>
<dbReference type="SMART" id="SM00448">
    <property type="entry name" value="REC"/>
    <property type="match status" value="1"/>
</dbReference>
<dbReference type="InterPro" id="IPR035965">
    <property type="entry name" value="PAS-like_dom_sf"/>
</dbReference>
<dbReference type="EMBL" id="JAAJBV010000007">
    <property type="protein sequence ID" value="NHM05067.1"/>
    <property type="molecule type" value="Genomic_DNA"/>
</dbReference>
<dbReference type="SUPFAM" id="SSF52172">
    <property type="entry name" value="CheY-like"/>
    <property type="match status" value="1"/>
</dbReference>
<evidence type="ECO:0000313" key="12">
    <source>
        <dbReference type="Proteomes" id="UP000761423"/>
    </source>
</evidence>
<sequence length="326" mass="37547">MQKDNKNYKLIVVEDNLGDFFLLEEYLNEKIETPTIFHFERFKELLEFQDKITTEFDLIFLDLSLPDKSGTELIIEVLKISKKIPVVVLTGYSDFSFATKSLALGISDYLLKDDLNSTTLYKSIIYNIERNKNLVKIRESEQLYSDLFQLSPLPICVYDIETLFFLDVNEAAVNLYGYSHNDFLNLKIEAIIHEEDTIDKEDSTSRIMTHKKKNGNIIFVDSRSNVITFNGKKAKIMLTNDITKSLNHIKEIELQNQKLKEIAWTQSHIVRAPISQILGLAQLVLEDKNATEETKELVAILNNSAQELDTIVKEIIDKSKEISLNE</sequence>
<keyword evidence="12" id="KW-1185">Reference proteome</keyword>
<accession>A0ABX0IHF6</accession>
<reference evidence="11 12" key="1">
    <citation type="submission" date="2020-02" db="EMBL/GenBank/DDBJ databases">
        <authorList>
            <person name="Chen W.-M."/>
        </authorList>
    </citation>
    <scope>NUCLEOTIDE SEQUENCE [LARGE SCALE GENOMIC DNA]</scope>
    <source>
        <strain evidence="11 12">TWA-26</strain>
    </source>
</reference>
<dbReference type="PANTHER" id="PTHR48111:SF1">
    <property type="entry name" value="TWO-COMPONENT RESPONSE REGULATOR ORR33"/>
    <property type="match status" value="1"/>
</dbReference>
<feature type="modified residue" description="4-aspartylphosphate" evidence="8">
    <location>
        <position position="62"/>
    </location>
</feature>
<feature type="domain" description="PAS" evidence="10">
    <location>
        <begin position="140"/>
        <end position="211"/>
    </location>
</feature>
<dbReference type="InterPro" id="IPR011006">
    <property type="entry name" value="CheY-like_superfamily"/>
</dbReference>
<evidence type="ECO:0000313" key="11">
    <source>
        <dbReference type="EMBL" id="NHM05067.1"/>
    </source>
</evidence>
<evidence type="ECO:0000256" key="2">
    <source>
        <dbReference type="ARBA" id="ARBA00012438"/>
    </source>
</evidence>
<dbReference type="CDD" id="cd00082">
    <property type="entry name" value="HisKA"/>
    <property type="match status" value="1"/>
</dbReference>
<keyword evidence="5" id="KW-0805">Transcription regulation</keyword>
<organism evidence="11 12">
    <name type="scientific">Flavobacterium celericrescens</name>
    <dbReference type="NCBI Taxonomy" id="2709780"/>
    <lineage>
        <taxon>Bacteria</taxon>
        <taxon>Pseudomonadati</taxon>
        <taxon>Bacteroidota</taxon>
        <taxon>Flavobacteriia</taxon>
        <taxon>Flavobacteriales</taxon>
        <taxon>Flavobacteriaceae</taxon>
        <taxon>Flavobacterium</taxon>
    </lineage>
</organism>
<dbReference type="SUPFAM" id="SSF55785">
    <property type="entry name" value="PYP-like sensor domain (PAS domain)"/>
    <property type="match status" value="1"/>
</dbReference>
<keyword evidence="3 8" id="KW-0597">Phosphoprotein</keyword>
<evidence type="ECO:0000256" key="1">
    <source>
        <dbReference type="ARBA" id="ARBA00000085"/>
    </source>
</evidence>
<keyword evidence="4" id="KW-0902">Two-component regulatory system</keyword>
<proteinExistence type="predicted"/>
<evidence type="ECO:0000256" key="7">
    <source>
        <dbReference type="ARBA" id="ARBA00023163"/>
    </source>
</evidence>
<dbReference type="InterPro" id="IPR001789">
    <property type="entry name" value="Sig_transdc_resp-reg_receiver"/>
</dbReference>
<evidence type="ECO:0000256" key="5">
    <source>
        <dbReference type="ARBA" id="ARBA00023015"/>
    </source>
</evidence>
<evidence type="ECO:0000256" key="3">
    <source>
        <dbReference type="ARBA" id="ARBA00022553"/>
    </source>
</evidence>
<keyword evidence="6" id="KW-0238">DNA-binding</keyword>
<comment type="catalytic activity">
    <reaction evidence="1">
        <text>ATP + protein L-histidine = ADP + protein N-phospho-L-histidine.</text>
        <dbReference type="EC" id="2.7.13.3"/>
    </reaction>
</comment>
<dbReference type="InterPro" id="IPR003661">
    <property type="entry name" value="HisK_dim/P_dom"/>
</dbReference>
<name>A0ABX0IHF6_9FLAO</name>
<comment type="caution">
    <text evidence="11">The sequence shown here is derived from an EMBL/GenBank/DDBJ whole genome shotgun (WGS) entry which is preliminary data.</text>
</comment>
<evidence type="ECO:0000256" key="8">
    <source>
        <dbReference type="PROSITE-ProRule" id="PRU00169"/>
    </source>
</evidence>
<dbReference type="PANTHER" id="PTHR48111">
    <property type="entry name" value="REGULATOR OF RPOS"/>
    <property type="match status" value="1"/>
</dbReference>
<dbReference type="CDD" id="cd00156">
    <property type="entry name" value="REC"/>
    <property type="match status" value="1"/>
</dbReference>
<dbReference type="InterPro" id="IPR000014">
    <property type="entry name" value="PAS"/>
</dbReference>
<evidence type="ECO:0000259" key="10">
    <source>
        <dbReference type="PROSITE" id="PS50112"/>
    </source>
</evidence>
<dbReference type="RefSeq" id="WP_166237091.1">
    <property type="nucleotide sequence ID" value="NZ_JAAJBV010000007.1"/>
</dbReference>
<dbReference type="PROSITE" id="PS50110">
    <property type="entry name" value="RESPONSE_REGULATORY"/>
    <property type="match status" value="1"/>
</dbReference>
<dbReference type="PROSITE" id="PS50112">
    <property type="entry name" value="PAS"/>
    <property type="match status" value="1"/>
</dbReference>
<evidence type="ECO:0000256" key="4">
    <source>
        <dbReference type="ARBA" id="ARBA00023012"/>
    </source>
</evidence>
<evidence type="ECO:0000259" key="9">
    <source>
        <dbReference type="PROSITE" id="PS50110"/>
    </source>
</evidence>
<dbReference type="EC" id="2.7.13.3" evidence="2"/>
<dbReference type="Pfam" id="PF00512">
    <property type="entry name" value="HisKA"/>
    <property type="match status" value="1"/>
</dbReference>
<keyword evidence="7" id="KW-0804">Transcription</keyword>
<dbReference type="NCBIfam" id="TIGR00229">
    <property type="entry name" value="sensory_box"/>
    <property type="match status" value="1"/>
</dbReference>
<gene>
    <name evidence="11" type="ORF">G4L40_10160</name>
</gene>
<dbReference type="Pfam" id="PF00072">
    <property type="entry name" value="Response_reg"/>
    <property type="match status" value="1"/>
</dbReference>